<proteinExistence type="predicted"/>
<reference evidence="1" key="1">
    <citation type="journal article" date="2020" name="mSystems">
        <title>Genome- and Community-Level Interaction Insights into Carbon Utilization and Element Cycling Functions of Hydrothermarchaeota in Hydrothermal Sediment.</title>
        <authorList>
            <person name="Zhou Z."/>
            <person name="Liu Y."/>
            <person name="Xu W."/>
            <person name="Pan J."/>
            <person name="Luo Z.H."/>
            <person name="Li M."/>
        </authorList>
    </citation>
    <scope>NUCLEOTIDE SEQUENCE [LARGE SCALE GENOMIC DNA]</scope>
    <source>
        <strain evidence="1">SpSt-87</strain>
    </source>
</reference>
<evidence type="ECO:0000313" key="1">
    <source>
        <dbReference type="EMBL" id="HFW33187.1"/>
    </source>
</evidence>
<dbReference type="Pfam" id="PF06510">
    <property type="entry name" value="DUF1102"/>
    <property type="match status" value="1"/>
</dbReference>
<sequence>MREIAIIILLLMALGLKAPAISVVATDTIGGILYYNSPYEHNLTVDITENNPNYPGYGKGLSANTVYRFDDMLTITNSNNFPVCVVLHSQSDLVKFYTDGESLQAIRFTLRVNESMSVGVELSTAELGLMEENYSVHITEGECSEIL</sequence>
<dbReference type="AlphaFoldDB" id="A0A7C3RDJ0"/>
<gene>
    <name evidence="1" type="ORF">ENW66_09630</name>
</gene>
<protein>
    <submittedName>
        <fullName evidence="1">DUF1102 domain-containing protein</fullName>
    </submittedName>
</protein>
<accession>A0A7C3RDJ0</accession>
<organism evidence="1">
    <name type="scientific">Archaeoglobus fulgidus</name>
    <dbReference type="NCBI Taxonomy" id="2234"/>
    <lineage>
        <taxon>Archaea</taxon>
        <taxon>Methanobacteriati</taxon>
        <taxon>Methanobacteriota</taxon>
        <taxon>Archaeoglobi</taxon>
        <taxon>Archaeoglobales</taxon>
        <taxon>Archaeoglobaceae</taxon>
        <taxon>Archaeoglobus</taxon>
    </lineage>
</organism>
<name>A0A7C3RDJ0_ARCFL</name>
<dbReference type="InterPro" id="IPR009482">
    <property type="entry name" value="DUF1102"/>
</dbReference>
<comment type="caution">
    <text evidence="1">The sequence shown here is derived from an EMBL/GenBank/DDBJ whole genome shotgun (WGS) entry which is preliminary data.</text>
</comment>
<dbReference type="EMBL" id="DTLB01000052">
    <property type="protein sequence ID" value="HFW33187.1"/>
    <property type="molecule type" value="Genomic_DNA"/>
</dbReference>